<dbReference type="PANTHER" id="PTHR34075:SF5">
    <property type="entry name" value="BLR3430 PROTEIN"/>
    <property type="match status" value="1"/>
</dbReference>
<dbReference type="InterPro" id="IPR012340">
    <property type="entry name" value="NA-bd_OB-fold"/>
</dbReference>
<evidence type="ECO:0000313" key="4">
    <source>
        <dbReference type="Proteomes" id="UP000605361"/>
    </source>
</evidence>
<comment type="caution">
    <text evidence="3">The sequence shown here is derived from an EMBL/GenBank/DDBJ whole genome shotgun (WGS) entry which is preliminary data.</text>
</comment>
<organism evidence="3 4">
    <name type="scientific">Nonomuraea cypriaca</name>
    <dbReference type="NCBI Taxonomy" id="1187855"/>
    <lineage>
        <taxon>Bacteria</taxon>
        <taxon>Bacillati</taxon>
        <taxon>Actinomycetota</taxon>
        <taxon>Actinomycetes</taxon>
        <taxon>Streptosporangiales</taxon>
        <taxon>Streptosporangiaceae</taxon>
        <taxon>Nonomuraea</taxon>
    </lineage>
</organism>
<dbReference type="AlphaFoldDB" id="A0A931A4K6"/>
<evidence type="ECO:0000259" key="1">
    <source>
        <dbReference type="Pfam" id="PF01796"/>
    </source>
</evidence>
<protein>
    <submittedName>
        <fullName evidence="3">OB-fold domain-containing protein</fullName>
    </submittedName>
</protein>
<dbReference type="EMBL" id="JADOGI010000008">
    <property type="protein sequence ID" value="MBF8185008.1"/>
    <property type="molecule type" value="Genomic_DNA"/>
</dbReference>
<dbReference type="InterPro" id="IPR022002">
    <property type="entry name" value="ChsH2_Znr"/>
</dbReference>
<evidence type="ECO:0000313" key="3">
    <source>
        <dbReference type="EMBL" id="MBF8185008.1"/>
    </source>
</evidence>
<dbReference type="InterPro" id="IPR002878">
    <property type="entry name" value="ChsH2_C"/>
</dbReference>
<dbReference type="Gene3D" id="6.10.30.10">
    <property type="match status" value="1"/>
</dbReference>
<keyword evidence="4" id="KW-1185">Reference proteome</keyword>
<evidence type="ECO:0000259" key="2">
    <source>
        <dbReference type="Pfam" id="PF12172"/>
    </source>
</evidence>
<feature type="domain" description="ChsH2 C-terminal OB-fold" evidence="1">
    <location>
        <begin position="57"/>
        <end position="120"/>
    </location>
</feature>
<dbReference type="Pfam" id="PF01796">
    <property type="entry name" value="OB_ChsH2_C"/>
    <property type="match status" value="1"/>
</dbReference>
<proteinExistence type="predicted"/>
<dbReference type="Pfam" id="PF12172">
    <property type="entry name" value="zf-ChsH2"/>
    <property type="match status" value="1"/>
</dbReference>
<dbReference type="PANTHER" id="PTHR34075">
    <property type="entry name" value="BLR3430 PROTEIN"/>
    <property type="match status" value="1"/>
</dbReference>
<sequence length="138" mass="15740">MTDYTKPLPELTDETRPFWDALRETETLTLQKCEKCGHIRYPISRICPQCLAKETTWVPLSGRGEVMSRIVFHQVYNRAFADDVPYNVVLVQLDEGPRMFSNVVGVPNEEVQVGLRVRLACDPVTETVTIPRFTPEAT</sequence>
<dbReference type="Proteomes" id="UP000605361">
    <property type="component" value="Unassembled WGS sequence"/>
</dbReference>
<dbReference type="SUPFAM" id="SSF50249">
    <property type="entry name" value="Nucleic acid-binding proteins"/>
    <property type="match status" value="1"/>
</dbReference>
<name>A0A931A4K6_9ACTN</name>
<reference evidence="3" key="1">
    <citation type="submission" date="2020-11" db="EMBL/GenBank/DDBJ databases">
        <title>Whole-genome analyses of Nonomuraea sp. K274.</title>
        <authorList>
            <person name="Veyisoglu A."/>
        </authorList>
    </citation>
    <scope>NUCLEOTIDE SEQUENCE</scope>
    <source>
        <strain evidence="3">K274</strain>
    </source>
</reference>
<gene>
    <name evidence="3" type="ORF">ITP53_04500</name>
</gene>
<feature type="domain" description="ChsH2 rubredoxin-like zinc ribbon" evidence="2">
    <location>
        <begin position="26"/>
        <end position="54"/>
    </location>
</feature>
<dbReference type="InterPro" id="IPR052513">
    <property type="entry name" value="Thioester_dehydratase-like"/>
</dbReference>
<accession>A0A931A4K6</accession>
<dbReference type="RefSeq" id="WP_195893995.1">
    <property type="nucleotide sequence ID" value="NZ_JADOGI010000008.1"/>
</dbReference>